<evidence type="ECO:0000259" key="1">
    <source>
        <dbReference type="SMART" id="SM00256"/>
    </source>
</evidence>
<evidence type="ECO:0000313" key="2">
    <source>
        <dbReference type="EMBL" id="KAK4285208.1"/>
    </source>
</evidence>
<name>A0AAE1N8F7_9FABA</name>
<dbReference type="EMBL" id="JAWXYG010000001">
    <property type="protein sequence ID" value="KAK4285208.1"/>
    <property type="molecule type" value="Genomic_DNA"/>
</dbReference>
<proteinExistence type="predicted"/>
<dbReference type="InterPro" id="IPR050796">
    <property type="entry name" value="SCF_F-box_component"/>
</dbReference>
<evidence type="ECO:0000313" key="3">
    <source>
        <dbReference type="Proteomes" id="UP001293593"/>
    </source>
</evidence>
<gene>
    <name evidence="2" type="ORF">QN277_001937</name>
</gene>
<dbReference type="PANTHER" id="PTHR31672">
    <property type="entry name" value="BNACNNG10540D PROTEIN"/>
    <property type="match status" value="1"/>
</dbReference>
<sequence length="349" mass="40163">MVTARKTEAAVMNGEDMTDGGEGNTATDKVKGITMPKDVVYEIFTWLPAKSILKFKSCSKFIYEFTQEKYFLVKHSQNVTLQGDSSFFIIQRVHITPGDYEEKNIISLPGNKASSLGIPKNFLGLLSQRPIRILSSNHGLLLCEVLQKGEFYYPQKPKGELIICNPTAQSFSSIGLPHSFEENYRKTYVTLAFGSVHDDEVYQLLVFEYHQERESEYIVCKAYKPKEGVWKEREKGLLMGYRWALLCSYSSRGRCQNMLLYNFESGEMRRLLLPKEATTTRWFDPKKLHYHSVRLFKRDKAVGTSSDDICLVIWDKDDLVFTFWVLTDYESSLLVKVFDGEYGRNGIAE</sequence>
<organism evidence="2 3">
    <name type="scientific">Acacia crassicarpa</name>
    <name type="common">northern wattle</name>
    <dbReference type="NCBI Taxonomy" id="499986"/>
    <lineage>
        <taxon>Eukaryota</taxon>
        <taxon>Viridiplantae</taxon>
        <taxon>Streptophyta</taxon>
        <taxon>Embryophyta</taxon>
        <taxon>Tracheophyta</taxon>
        <taxon>Spermatophyta</taxon>
        <taxon>Magnoliopsida</taxon>
        <taxon>eudicotyledons</taxon>
        <taxon>Gunneridae</taxon>
        <taxon>Pentapetalae</taxon>
        <taxon>rosids</taxon>
        <taxon>fabids</taxon>
        <taxon>Fabales</taxon>
        <taxon>Fabaceae</taxon>
        <taxon>Caesalpinioideae</taxon>
        <taxon>mimosoid clade</taxon>
        <taxon>Acacieae</taxon>
        <taxon>Acacia</taxon>
    </lineage>
</organism>
<accession>A0AAE1N8F7</accession>
<dbReference type="AlphaFoldDB" id="A0AAE1N8F7"/>
<comment type="caution">
    <text evidence="2">The sequence shown here is derived from an EMBL/GenBank/DDBJ whole genome shotgun (WGS) entry which is preliminary data.</text>
</comment>
<dbReference type="InterPro" id="IPR036047">
    <property type="entry name" value="F-box-like_dom_sf"/>
</dbReference>
<reference evidence="2" key="1">
    <citation type="submission" date="2023-10" db="EMBL/GenBank/DDBJ databases">
        <title>Chromosome-level genome of the transformable northern wattle, Acacia crassicarpa.</title>
        <authorList>
            <person name="Massaro I."/>
            <person name="Sinha N.R."/>
            <person name="Poethig S."/>
            <person name="Leichty A.R."/>
        </authorList>
    </citation>
    <scope>NUCLEOTIDE SEQUENCE</scope>
    <source>
        <strain evidence="2">Acra3RX</strain>
        <tissue evidence="2">Leaf</tissue>
    </source>
</reference>
<feature type="domain" description="F-box" evidence="1">
    <location>
        <begin position="35"/>
        <end position="75"/>
    </location>
</feature>
<dbReference type="SMART" id="SM00256">
    <property type="entry name" value="FBOX"/>
    <property type="match status" value="1"/>
</dbReference>
<dbReference type="SUPFAM" id="SSF81383">
    <property type="entry name" value="F-box domain"/>
    <property type="match status" value="1"/>
</dbReference>
<dbReference type="InterPro" id="IPR001810">
    <property type="entry name" value="F-box_dom"/>
</dbReference>
<keyword evidence="3" id="KW-1185">Reference proteome</keyword>
<dbReference type="Proteomes" id="UP001293593">
    <property type="component" value="Unassembled WGS sequence"/>
</dbReference>
<dbReference type="Pfam" id="PF00646">
    <property type="entry name" value="F-box"/>
    <property type="match status" value="1"/>
</dbReference>
<protein>
    <recommendedName>
        <fullName evidence="1">F-box domain-containing protein</fullName>
    </recommendedName>
</protein>